<keyword evidence="2 4" id="KW-0479">Metal-binding</keyword>
<dbReference type="InterPro" id="IPR036909">
    <property type="entry name" value="Cyt_c-like_dom_sf"/>
</dbReference>
<dbReference type="AlphaFoldDB" id="A0A934SFS6"/>
<dbReference type="GO" id="GO:0020037">
    <property type="term" value="F:heme binding"/>
    <property type="evidence" value="ECO:0007669"/>
    <property type="project" value="InterPro"/>
</dbReference>
<evidence type="ECO:0000256" key="3">
    <source>
        <dbReference type="ARBA" id="ARBA00023004"/>
    </source>
</evidence>
<evidence type="ECO:0000256" key="2">
    <source>
        <dbReference type="ARBA" id="ARBA00022723"/>
    </source>
</evidence>
<reference evidence="6" key="1">
    <citation type="submission" date="2021-01" db="EMBL/GenBank/DDBJ databases">
        <title>Paracoccus amoyensis sp. nov., isolated from the surface seawater along the coast of Xiamen Island, China.</title>
        <authorList>
            <person name="Lyu L."/>
        </authorList>
    </citation>
    <scope>NUCLEOTIDE SEQUENCE</scope>
    <source>
        <strain evidence="6">MJ17</strain>
    </source>
</reference>
<gene>
    <name evidence="6" type="ORF">JJJ17_14180</name>
</gene>
<dbReference type="Gene3D" id="1.10.760.10">
    <property type="entry name" value="Cytochrome c-like domain"/>
    <property type="match status" value="1"/>
</dbReference>
<dbReference type="SUPFAM" id="SSF46626">
    <property type="entry name" value="Cytochrome c"/>
    <property type="match status" value="1"/>
</dbReference>
<name>A0A934SFS6_9RHOB</name>
<proteinExistence type="predicted"/>
<sequence>MFLAVLLWTGFGNPAHAQDAGDPVAGENEFRKCRACHMIQDDQGVDIQRGGKAGPNLWNVIGRRIASDEEYRYGPGILEVAEAKPDLVWTEDELVSYITDPNGWLRAQSGDPAARTKMTFRLREGQADLAAYLASVSSGAGETEAATE</sequence>
<dbReference type="Proteomes" id="UP000640485">
    <property type="component" value="Unassembled WGS sequence"/>
</dbReference>
<evidence type="ECO:0000313" key="7">
    <source>
        <dbReference type="Proteomes" id="UP000640485"/>
    </source>
</evidence>
<dbReference type="EMBL" id="JAEPRQ010000005">
    <property type="protein sequence ID" value="MBK4217077.1"/>
    <property type="molecule type" value="Genomic_DNA"/>
</dbReference>
<keyword evidence="1 4" id="KW-0349">Heme</keyword>
<evidence type="ECO:0000313" key="6">
    <source>
        <dbReference type="EMBL" id="MBK4217077.1"/>
    </source>
</evidence>
<dbReference type="PROSITE" id="PS51007">
    <property type="entry name" value="CYTC"/>
    <property type="match status" value="1"/>
</dbReference>
<evidence type="ECO:0000259" key="5">
    <source>
        <dbReference type="PROSITE" id="PS51007"/>
    </source>
</evidence>
<comment type="caution">
    <text evidence="6">The sequence shown here is derived from an EMBL/GenBank/DDBJ whole genome shotgun (WGS) entry which is preliminary data.</text>
</comment>
<protein>
    <submittedName>
        <fullName evidence="6">Cytochrome C</fullName>
    </submittedName>
</protein>
<dbReference type="GO" id="GO:0046872">
    <property type="term" value="F:metal ion binding"/>
    <property type="evidence" value="ECO:0007669"/>
    <property type="project" value="UniProtKB-KW"/>
</dbReference>
<evidence type="ECO:0000256" key="4">
    <source>
        <dbReference type="PROSITE-ProRule" id="PRU00433"/>
    </source>
</evidence>
<keyword evidence="3 4" id="KW-0408">Iron</keyword>
<dbReference type="GO" id="GO:0009055">
    <property type="term" value="F:electron transfer activity"/>
    <property type="evidence" value="ECO:0007669"/>
    <property type="project" value="InterPro"/>
</dbReference>
<accession>A0A934SFS6</accession>
<feature type="domain" description="Cytochrome c" evidence="5">
    <location>
        <begin position="21"/>
        <end position="137"/>
    </location>
</feature>
<evidence type="ECO:0000256" key="1">
    <source>
        <dbReference type="ARBA" id="ARBA00022617"/>
    </source>
</evidence>
<organism evidence="6 7">
    <name type="scientific">Paracoccus caeni</name>
    <dbReference type="NCBI Taxonomy" id="657651"/>
    <lineage>
        <taxon>Bacteria</taxon>
        <taxon>Pseudomonadati</taxon>
        <taxon>Pseudomonadota</taxon>
        <taxon>Alphaproteobacteria</taxon>
        <taxon>Rhodobacterales</taxon>
        <taxon>Paracoccaceae</taxon>
        <taxon>Paracoccus</taxon>
    </lineage>
</organism>
<keyword evidence="7" id="KW-1185">Reference proteome</keyword>
<dbReference type="InterPro" id="IPR009056">
    <property type="entry name" value="Cyt_c-like_dom"/>
</dbReference>